<comment type="caution">
    <text evidence="6">The sequence shown here is derived from an EMBL/GenBank/DDBJ whole genome shotgun (WGS) entry which is preliminary data.</text>
</comment>
<evidence type="ECO:0000256" key="1">
    <source>
        <dbReference type="ARBA" id="ARBA00001933"/>
    </source>
</evidence>
<reference evidence="6 7" key="1">
    <citation type="journal article" date="2020" name="ISME J.">
        <title>Uncovering the hidden diversity of litter-decomposition mechanisms in mushroom-forming fungi.</title>
        <authorList>
            <person name="Floudas D."/>
            <person name="Bentzer J."/>
            <person name="Ahren D."/>
            <person name="Johansson T."/>
            <person name="Persson P."/>
            <person name="Tunlid A."/>
        </authorList>
    </citation>
    <scope>NUCLEOTIDE SEQUENCE [LARGE SCALE GENOMIC DNA]</scope>
    <source>
        <strain evidence="6 7">CBS 291.85</strain>
    </source>
</reference>
<dbReference type="InterPro" id="IPR050859">
    <property type="entry name" value="Class-I_PLP-dep_aminotransf"/>
</dbReference>
<comment type="similarity">
    <text evidence="2">Belongs to the class-I pyridoxal-phosphate-dependent aminotransferase family.</text>
</comment>
<dbReference type="Proteomes" id="UP000559256">
    <property type="component" value="Unassembled WGS sequence"/>
</dbReference>
<dbReference type="OrthoDB" id="691673at2759"/>
<dbReference type="InterPro" id="IPR015421">
    <property type="entry name" value="PyrdxlP-dep_Trfase_major"/>
</dbReference>
<evidence type="ECO:0008006" key="8">
    <source>
        <dbReference type="Google" id="ProtNLM"/>
    </source>
</evidence>
<proteinExistence type="inferred from homology"/>
<keyword evidence="4" id="KW-0808">Transferase</keyword>
<dbReference type="EMBL" id="JAACJM010000012">
    <property type="protein sequence ID" value="KAF5370084.1"/>
    <property type="molecule type" value="Genomic_DNA"/>
</dbReference>
<sequence>MDLSHHLSAIAQARVVTPLKGLDMYTRKPGIISLAGGTKSQCPLLKYTLLLGLPSPAYFPFASVSGEVLTYDSFSLKTSPESSSSWFWKWFSGSRSKERTTTVTIGKYPKQPEDINLASSLQYGLATGLPQLEDILNEFVRKVYQPAYGNWTTLVHTGNTDGWGKVVLTLFNPGEGLLCSEWTYPSAMASAIPFSVTPVPVKMDSQTRGMPRPRVLYTIPTGQNPTGATTLEERKEIYEICVEYDIIIVEDDPYYFLSYNVSP</sequence>
<dbReference type="SUPFAM" id="SSF53383">
    <property type="entry name" value="PLP-dependent transferases"/>
    <property type="match status" value="1"/>
</dbReference>
<evidence type="ECO:0000313" key="7">
    <source>
        <dbReference type="Proteomes" id="UP000559256"/>
    </source>
</evidence>
<keyword evidence="5" id="KW-0663">Pyridoxal phosphate</keyword>
<keyword evidence="7" id="KW-1185">Reference proteome</keyword>
<evidence type="ECO:0000313" key="6">
    <source>
        <dbReference type="EMBL" id="KAF5370084.1"/>
    </source>
</evidence>
<evidence type="ECO:0000256" key="2">
    <source>
        <dbReference type="ARBA" id="ARBA00007441"/>
    </source>
</evidence>
<accession>A0A8H5GRX9</accession>
<keyword evidence="3" id="KW-0032">Aminotransferase</keyword>
<evidence type="ECO:0000256" key="4">
    <source>
        <dbReference type="ARBA" id="ARBA00022679"/>
    </source>
</evidence>
<dbReference type="InterPro" id="IPR015424">
    <property type="entry name" value="PyrdxlP-dep_Trfase"/>
</dbReference>
<dbReference type="AlphaFoldDB" id="A0A8H5GRX9"/>
<dbReference type="Gene3D" id="3.40.640.10">
    <property type="entry name" value="Type I PLP-dependent aspartate aminotransferase-like (Major domain)"/>
    <property type="match status" value="1"/>
</dbReference>
<organism evidence="6 7">
    <name type="scientific">Tetrapyrgos nigripes</name>
    <dbReference type="NCBI Taxonomy" id="182062"/>
    <lineage>
        <taxon>Eukaryota</taxon>
        <taxon>Fungi</taxon>
        <taxon>Dikarya</taxon>
        <taxon>Basidiomycota</taxon>
        <taxon>Agaricomycotina</taxon>
        <taxon>Agaricomycetes</taxon>
        <taxon>Agaricomycetidae</taxon>
        <taxon>Agaricales</taxon>
        <taxon>Marasmiineae</taxon>
        <taxon>Marasmiaceae</taxon>
        <taxon>Tetrapyrgos</taxon>
    </lineage>
</organism>
<dbReference type="GO" id="GO:0008483">
    <property type="term" value="F:transaminase activity"/>
    <property type="evidence" value="ECO:0007669"/>
    <property type="project" value="UniProtKB-KW"/>
</dbReference>
<dbReference type="CDD" id="cd00609">
    <property type="entry name" value="AAT_like"/>
    <property type="match status" value="1"/>
</dbReference>
<evidence type="ECO:0000256" key="3">
    <source>
        <dbReference type="ARBA" id="ARBA00022576"/>
    </source>
</evidence>
<comment type="cofactor">
    <cofactor evidence="1">
        <name>pyridoxal 5'-phosphate</name>
        <dbReference type="ChEBI" id="CHEBI:597326"/>
    </cofactor>
</comment>
<evidence type="ECO:0000256" key="5">
    <source>
        <dbReference type="ARBA" id="ARBA00022898"/>
    </source>
</evidence>
<name>A0A8H5GRX9_9AGAR</name>
<dbReference type="GO" id="GO:1901605">
    <property type="term" value="P:alpha-amino acid metabolic process"/>
    <property type="evidence" value="ECO:0007669"/>
    <property type="project" value="TreeGrafter"/>
</dbReference>
<protein>
    <recommendedName>
        <fullName evidence="8">Aminotransferase class I/classII domain-containing protein</fullName>
    </recommendedName>
</protein>
<gene>
    <name evidence="6" type="ORF">D9758_001084</name>
</gene>
<dbReference type="PANTHER" id="PTHR42790">
    <property type="entry name" value="AMINOTRANSFERASE"/>
    <property type="match status" value="1"/>
</dbReference>
<dbReference type="PANTHER" id="PTHR42790:SF1">
    <property type="entry name" value="AROMATIC AMINO ACID AMINOTRANSFERASE, HYPOTHETICAL (EUROFUNG)"/>
    <property type="match status" value="1"/>
</dbReference>